<organism evidence="1 2">
    <name type="scientific">Siminovitchia fordii</name>
    <dbReference type="NCBI Taxonomy" id="254759"/>
    <lineage>
        <taxon>Bacteria</taxon>
        <taxon>Bacillati</taxon>
        <taxon>Bacillota</taxon>
        <taxon>Bacilli</taxon>
        <taxon>Bacillales</taxon>
        <taxon>Bacillaceae</taxon>
        <taxon>Siminovitchia</taxon>
    </lineage>
</organism>
<protein>
    <submittedName>
        <fullName evidence="1">Uncharacterized protein</fullName>
    </submittedName>
</protein>
<sequence length="67" mass="7712">MELTKAEKESWRQQAIEANEQRIAHLETFLEGLPLDTEVNKTVSLELTTAISFIEQDIEKLKNLVIN</sequence>
<accession>A0ABQ4KBZ3</accession>
<dbReference type="Proteomes" id="UP000680279">
    <property type="component" value="Unassembled WGS sequence"/>
</dbReference>
<comment type="caution">
    <text evidence="1">The sequence shown here is derived from an EMBL/GenBank/DDBJ whole genome shotgun (WGS) entry which is preliminary data.</text>
</comment>
<gene>
    <name evidence="1" type="ORF">J1TS3_37440</name>
</gene>
<reference evidence="1 2" key="1">
    <citation type="submission" date="2021-03" db="EMBL/GenBank/DDBJ databases">
        <title>Antimicrobial resistance genes in bacteria isolated from Japanese honey, and their potential for conferring macrolide and lincosamide resistance in the American foulbrood pathogen Paenibacillus larvae.</title>
        <authorList>
            <person name="Okamoto M."/>
            <person name="Kumagai M."/>
            <person name="Kanamori H."/>
            <person name="Takamatsu D."/>
        </authorList>
    </citation>
    <scope>NUCLEOTIDE SEQUENCE [LARGE SCALE GENOMIC DNA]</scope>
    <source>
        <strain evidence="1 2">J1TS3</strain>
    </source>
</reference>
<dbReference type="EMBL" id="BOQT01000018">
    <property type="protein sequence ID" value="GIN22610.1"/>
    <property type="molecule type" value="Genomic_DNA"/>
</dbReference>
<evidence type="ECO:0000313" key="2">
    <source>
        <dbReference type="Proteomes" id="UP000680279"/>
    </source>
</evidence>
<evidence type="ECO:0000313" key="1">
    <source>
        <dbReference type="EMBL" id="GIN22610.1"/>
    </source>
</evidence>
<name>A0ABQ4KBZ3_9BACI</name>
<proteinExistence type="predicted"/>
<keyword evidence="2" id="KW-1185">Reference proteome</keyword>
<dbReference type="RefSeq" id="WP_212963726.1">
    <property type="nucleotide sequence ID" value="NZ_BOQT01000018.1"/>
</dbReference>